<dbReference type="InterPro" id="IPR029070">
    <property type="entry name" value="Chitinase_insertion_sf"/>
</dbReference>
<name>D8QBG7_SCHCM</name>
<reference evidence="4 5" key="1">
    <citation type="journal article" date="2010" name="Nat. Biotechnol.">
        <title>Genome sequence of the model mushroom Schizophyllum commune.</title>
        <authorList>
            <person name="Ohm R.A."/>
            <person name="de Jong J.F."/>
            <person name="Lugones L.G."/>
            <person name="Aerts A."/>
            <person name="Kothe E."/>
            <person name="Stajich J.E."/>
            <person name="de Vries R.P."/>
            <person name="Record E."/>
            <person name="Levasseur A."/>
            <person name="Baker S.E."/>
            <person name="Bartholomew K.A."/>
            <person name="Coutinho P.M."/>
            <person name="Erdmann S."/>
            <person name="Fowler T.J."/>
            <person name="Gathman A.C."/>
            <person name="Lombard V."/>
            <person name="Henrissat B."/>
            <person name="Knabe N."/>
            <person name="Kuees U."/>
            <person name="Lilly W.W."/>
            <person name="Lindquist E."/>
            <person name="Lucas S."/>
            <person name="Magnuson J.K."/>
            <person name="Piumi F."/>
            <person name="Raudaskoski M."/>
            <person name="Salamov A."/>
            <person name="Schmutz J."/>
            <person name="Schwarze F.W.M.R."/>
            <person name="vanKuyk P.A."/>
            <person name="Horton J.S."/>
            <person name="Grigoriev I.V."/>
            <person name="Woesten H.A.B."/>
        </authorList>
    </citation>
    <scope>NUCLEOTIDE SEQUENCE [LARGE SCALE GENOMIC DNA]</scope>
    <source>
        <strain evidence="5">H4-8 / FGSC 9210</strain>
    </source>
</reference>
<keyword evidence="2" id="KW-0732">Signal</keyword>
<dbReference type="InterPro" id="IPR001223">
    <property type="entry name" value="Glyco_hydro18_cat"/>
</dbReference>
<dbReference type="HOGENOM" id="CLU_002833_6_1_1"/>
<dbReference type="KEGG" id="scm:SCHCO_02633726"/>
<dbReference type="AlphaFoldDB" id="D8QBG7"/>
<dbReference type="PROSITE" id="PS51910">
    <property type="entry name" value="GH18_2"/>
    <property type="match status" value="1"/>
</dbReference>
<dbReference type="eggNOG" id="KOG2806">
    <property type="taxonomic scope" value="Eukaryota"/>
</dbReference>
<dbReference type="InParanoid" id="D8QBG7"/>
<evidence type="ECO:0000259" key="3">
    <source>
        <dbReference type="PROSITE" id="PS51910"/>
    </source>
</evidence>
<evidence type="ECO:0000256" key="1">
    <source>
        <dbReference type="SAM" id="MobiDB-lite"/>
    </source>
</evidence>
<dbReference type="OMA" id="VESIEYW"/>
<protein>
    <submittedName>
        <fullName evidence="4">Glycoside hydrolase family 18 protein</fullName>
    </submittedName>
</protein>
<feature type="signal peptide" evidence="2">
    <location>
        <begin position="1"/>
        <end position="19"/>
    </location>
</feature>
<dbReference type="RefSeq" id="XP_003029258.1">
    <property type="nucleotide sequence ID" value="XM_003029212.1"/>
</dbReference>
<dbReference type="GO" id="GO:0004568">
    <property type="term" value="F:chitinase activity"/>
    <property type="evidence" value="ECO:0007669"/>
    <property type="project" value="TreeGrafter"/>
</dbReference>
<evidence type="ECO:0000313" key="5">
    <source>
        <dbReference type="Proteomes" id="UP000007431"/>
    </source>
</evidence>
<dbReference type="STRING" id="578458.D8QBG7"/>
<feature type="domain" description="GH18" evidence="3">
    <location>
        <begin position="30"/>
        <end position="429"/>
    </location>
</feature>
<proteinExistence type="predicted"/>
<feature type="region of interest" description="Disordered" evidence="1">
    <location>
        <begin position="429"/>
        <end position="451"/>
    </location>
</feature>
<dbReference type="GO" id="GO:0005576">
    <property type="term" value="C:extracellular region"/>
    <property type="evidence" value="ECO:0007669"/>
    <property type="project" value="TreeGrafter"/>
</dbReference>
<dbReference type="PANTHER" id="PTHR11177:SF392">
    <property type="entry name" value="HAP41P"/>
    <property type="match status" value="1"/>
</dbReference>
<dbReference type="InterPro" id="IPR050314">
    <property type="entry name" value="Glycosyl_Hydrlase_18"/>
</dbReference>
<feature type="chain" id="PRO_5003120717" evidence="2">
    <location>
        <begin position="20"/>
        <end position="476"/>
    </location>
</feature>
<dbReference type="VEuPathDB" id="FungiDB:SCHCODRAFT_02633726"/>
<dbReference type="SUPFAM" id="SSF51445">
    <property type="entry name" value="(Trans)glycosidases"/>
    <property type="match status" value="1"/>
</dbReference>
<dbReference type="PANTHER" id="PTHR11177">
    <property type="entry name" value="CHITINASE"/>
    <property type="match status" value="1"/>
</dbReference>
<dbReference type="Pfam" id="PF00704">
    <property type="entry name" value="Glyco_hydro_18"/>
    <property type="match status" value="1"/>
</dbReference>
<dbReference type="Proteomes" id="UP000007431">
    <property type="component" value="Unassembled WGS sequence"/>
</dbReference>
<keyword evidence="5" id="KW-1185">Reference proteome</keyword>
<sequence>MSIPLSLWALLALGISTRAAPSSSEDASDLISVAWYTGWHAEDYPPSNVSWSKYSLLHYAFAVTVDSPDELSLEESDESLLPEFVKTAHDNGVKAGLSIGGWTGSRFFSTNFGSSDNRTAFVKTVTNLADKYNLDALDFDWEFPGLQGMGCNIISPDDVDHFTAFLNELRQSDAGSKLLLTAATSIMPYHDSTGNISTNLTAWAEPLDYVALMNYDVFGPATSPFLDDVTGKTPHVAGPSAPLADACAPQDSFKRGSATSGTAAWISAGVPANKILLGVPSYAHSFEVKDVGDNLTTFYPEIDQERNKNKTAGDAWDPPDAPSGVNVCGDIGGPGGSLQYWGLIEQGYLSENGTAARSDLEYKWDGCSQSPFIYDASKQLLISYEDQRSITLKGNFIHDQGLAGFAMWEAGGDKDDQLLDAITSAAKNGNSTINTDDGTPKAASGAASTSDSNGALRLSLSPCFLLAGLLALASTV</sequence>
<dbReference type="GO" id="GO:0006032">
    <property type="term" value="P:chitin catabolic process"/>
    <property type="evidence" value="ECO:0007669"/>
    <property type="project" value="TreeGrafter"/>
</dbReference>
<dbReference type="SMART" id="SM00636">
    <property type="entry name" value="Glyco_18"/>
    <property type="match status" value="1"/>
</dbReference>
<keyword evidence="4" id="KW-0378">Hydrolase</keyword>
<dbReference type="GO" id="GO:0005975">
    <property type="term" value="P:carbohydrate metabolic process"/>
    <property type="evidence" value="ECO:0007669"/>
    <property type="project" value="InterPro"/>
</dbReference>
<evidence type="ECO:0000313" key="4">
    <source>
        <dbReference type="EMBL" id="EFI94355.1"/>
    </source>
</evidence>
<dbReference type="InterPro" id="IPR017853">
    <property type="entry name" value="GH"/>
</dbReference>
<dbReference type="GO" id="GO:0008061">
    <property type="term" value="F:chitin binding"/>
    <property type="evidence" value="ECO:0007669"/>
    <property type="project" value="InterPro"/>
</dbReference>
<gene>
    <name evidence="4" type="ORF">SCHCODRAFT_16732</name>
</gene>
<accession>D8QBG7</accession>
<dbReference type="SUPFAM" id="SSF54556">
    <property type="entry name" value="Chitinase insertion domain"/>
    <property type="match status" value="1"/>
</dbReference>
<dbReference type="OrthoDB" id="73875at2759"/>
<dbReference type="GeneID" id="9592208"/>
<dbReference type="EMBL" id="GL377309">
    <property type="protein sequence ID" value="EFI94355.1"/>
    <property type="molecule type" value="Genomic_DNA"/>
</dbReference>
<organism evidence="5">
    <name type="scientific">Schizophyllum commune (strain H4-8 / FGSC 9210)</name>
    <name type="common">Split gill fungus</name>
    <dbReference type="NCBI Taxonomy" id="578458"/>
    <lineage>
        <taxon>Eukaryota</taxon>
        <taxon>Fungi</taxon>
        <taxon>Dikarya</taxon>
        <taxon>Basidiomycota</taxon>
        <taxon>Agaricomycotina</taxon>
        <taxon>Agaricomycetes</taxon>
        <taxon>Agaricomycetidae</taxon>
        <taxon>Agaricales</taxon>
        <taxon>Schizophyllaceae</taxon>
        <taxon>Schizophyllum</taxon>
    </lineage>
</organism>
<dbReference type="InterPro" id="IPR011583">
    <property type="entry name" value="Chitinase_II/V-like_cat"/>
</dbReference>
<dbReference type="Gene3D" id="3.20.20.80">
    <property type="entry name" value="Glycosidases"/>
    <property type="match status" value="2"/>
</dbReference>
<evidence type="ECO:0000256" key="2">
    <source>
        <dbReference type="SAM" id="SignalP"/>
    </source>
</evidence>